<gene>
    <name evidence="1" type="ORF">PVK06_024232</name>
</gene>
<evidence type="ECO:0000313" key="2">
    <source>
        <dbReference type="Proteomes" id="UP001358586"/>
    </source>
</evidence>
<name>A0ABR0PDC3_GOSAR</name>
<accession>A0ABR0PDC3</accession>
<protein>
    <submittedName>
        <fullName evidence="1">Uncharacterized protein</fullName>
    </submittedName>
</protein>
<sequence length="54" mass="5787">MMLRTLGQAFGQLEKCYKTGCVGELEGDTSNLAGGESSGGRDGVGRRVLRRVLR</sequence>
<dbReference type="EMBL" id="JARKNE010000007">
    <property type="protein sequence ID" value="KAK5819255.1"/>
    <property type="molecule type" value="Genomic_DNA"/>
</dbReference>
<reference evidence="1 2" key="1">
    <citation type="submission" date="2023-03" db="EMBL/GenBank/DDBJ databases">
        <title>WGS of Gossypium arboreum.</title>
        <authorList>
            <person name="Yu D."/>
        </authorList>
    </citation>
    <scope>NUCLEOTIDE SEQUENCE [LARGE SCALE GENOMIC DNA]</scope>
    <source>
        <tissue evidence="1">Leaf</tissue>
    </source>
</reference>
<comment type="caution">
    <text evidence="1">The sequence shown here is derived from an EMBL/GenBank/DDBJ whole genome shotgun (WGS) entry which is preliminary data.</text>
</comment>
<evidence type="ECO:0000313" key="1">
    <source>
        <dbReference type="EMBL" id="KAK5819255.1"/>
    </source>
</evidence>
<organism evidence="1 2">
    <name type="scientific">Gossypium arboreum</name>
    <name type="common">Tree cotton</name>
    <name type="synonym">Gossypium nanking</name>
    <dbReference type="NCBI Taxonomy" id="29729"/>
    <lineage>
        <taxon>Eukaryota</taxon>
        <taxon>Viridiplantae</taxon>
        <taxon>Streptophyta</taxon>
        <taxon>Embryophyta</taxon>
        <taxon>Tracheophyta</taxon>
        <taxon>Spermatophyta</taxon>
        <taxon>Magnoliopsida</taxon>
        <taxon>eudicotyledons</taxon>
        <taxon>Gunneridae</taxon>
        <taxon>Pentapetalae</taxon>
        <taxon>rosids</taxon>
        <taxon>malvids</taxon>
        <taxon>Malvales</taxon>
        <taxon>Malvaceae</taxon>
        <taxon>Malvoideae</taxon>
        <taxon>Gossypium</taxon>
    </lineage>
</organism>
<proteinExistence type="predicted"/>
<dbReference type="Proteomes" id="UP001358586">
    <property type="component" value="Chromosome 7"/>
</dbReference>
<keyword evidence="2" id="KW-1185">Reference proteome</keyword>